<evidence type="ECO:0000313" key="1">
    <source>
        <dbReference type="EMBL" id="DAE04255.1"/>
    </source>
</evidence>
<name>A0A8S5PAQ9_9CAUD</name>
<sequence>MKRSDTFKLVGSLTAELHKADGSYEVVHKHNAILDVGFDFIADAIGNASARPAVMSYIAVGTSTTAVSVDQTALQTQLMAKAATYAHTAGTKTFTFETTFNKGEATGALTEASVQNAETDGILIDRVVFPVINKGDDDTLKMTFTFTMSQPSS</sequence>
<protein>
    <submittedName>
        <fullName evidence="1">Uncharacterized protein</fullName>
    </submittedName>
</protein>
<organism evidence="1">
    <name type="scientific">Siphoviridae sp. ctmpG14</name>
    <dbReference type="NCBI Taxonomy" id="2825654"/>
    <lineage>
        <taxon>Viruses</taxon>
        <taxon>Duplodnaviria</taxon>
        <taxon>Heunggongvirae</taxon>
        <taxon>Uroviricota</taxon>
        <taxon>Caudoviricetes</taxon>
    </lineage>
</organism>
<dbReference type="EMBL" id="BK015384">
    <property type="protein sequence ID" value="DAE04255.1"/>
    <property type="molecule type" value="Genomic_DNA"/>
</dbReference>
<accession>A0A8S5PAQ9</accession>
<reference evidence="1" key="1">
    <citation type="journal article" date="2021" name="Proc. Natl. Acad. Sci. U.S.A.">
        <title>A Catalog of Tens of Thousands of Viruses from Human Metagenomes Reveals Hidden Associations with Chronic Diseases.</title>
        <authorList>
            <person name="Tisza M.J."/>
            <person name="Buck C.B."/>
        </authorList>
    </citation>
    <scope>NUCLEOTIDE SEQUENCE</scope>
    <source>
        <strain evidence="1">CtmpG14</strain>
    </source>
</reference>
<proteinExistence type="predicted"/>